<dbReference type="InterPro" id="IPR037763">
    <property type="entry name" value="C1orf162"/>
</dbReference>
<keyword evidence="1" id="KW-1133">Transmembrane helix</keyword>
<protein>
    <submittedName>
        <fullName evidence="3">Transmembrane protein C1orf162 homolog</fullName>
    </submittedName>
</protein>
<dbReference type="OrthoDB" id="9451692at2759"/>
<name>A0A6P9FC56_ZALCA</name>
<evidence type="ECO:0000256" key="1">
    <source>
        <dbReference type="SAM" id="Phobius"/>
    </source>
</evidence>
<feature type="transmembrane region" description="Helical" evidence="1">
    <location>
        <begin position="107"/>
        <end position="128"/>
    </location>
</feature>
<accession>A0A6P9FC56</accession>
<organism evidence="2 3">
    <name type="scientific">Zalophus californianus</name>
    <name type="common">California sealion</name>
    <dbReference type="NCBI Taxonomy" id="9704"/>
    <lineage>
        <taxon>Eukaryota</taxon>
        <taxon>Metazoa</taxon>
        <taxon>Chordata</taxon>
        <taxon>Craniata</taxon>
        <taxon>Vertebrata</taxon>
        <taxon>Euteleostomi</taxon>
        <taxon>Mammalia</taxon>
        <taxon>Eutheria</taxon>
        <taxon>Laurasiatheria</taxon>
        <taxon>Carnivora</taxon>
        <taxon>Caniformia</taxon>
        <taxon>Pinnipedia</taxon>
        <taxon>Otariidae</taxon>
        <taxon>Zalophus</taxon>
    </lineage>
</organism>
<reference evidence="3" key="1">
    <citation type="submission" date="2025-08" db="UniProtKB">
        <authorList>
            <consortium name="RefSeq"/>
        </authorList>
    </citation>
    <scope>IDENTIFICATION</scope>
    <source>
        <tissue evidence="3">Blood</tissue>
    </source>
</reference>
<keyword evidence="1" id="KW-0472">Membrane</keyword>
<dbReference type="CTD" id="100627962"/>
<dbReference type="RefSeq" id="XP_035582951.1">
    <property type="nucleotide sequence ID" value="XM_035727058.1"/>
</dbReference>
<dbReference type="GeneID" id="113912570"/>
<dbReference type="AlphaFoldDB" id="A0A6P9FC56"/>
<gene>
    <name evidence="3" type="primary">C4H1orf162</name>
</gene>
<dbReference type="PANTHER" id="PTHR37997:SF1">
    <property type="entry name" value="TRANSMEMBRANE PROTEIN C1ORF162"/>
    <property type="match status" value="1"/>
</dbReference>
<sequence length="210" mass="23009">MPQAPSSGSTCMQPCPVSPALPALPVLPFPLSSQKQVKSSVLGDWRLTTGLCLRRLSKRNIFYSREDSMGGWHSKPEPNNDIQSASTAAPTIASAPYFLEYTKIQHLVLAFIAGVLLTLLLVVLIFFIRKSYRKCHRSPWALNPPLDPPSSRDPPAKLSSPEEALTYASVAFKISEEKSDHLTKKHSAPLEPVVYAPIKVTDSPCLSNEA</sequence>
<keyword evidence="2" id="KW-1185">Reference proteome</keyword>
<proteinExistence type="predicted"/>
<dbReference type="KEGG" id="zca:113912570"/>
<evidence type="ECO:0000313" key="2">
    <source>
        <dbReference type="Proteomes" id="UP000515165"/>
    </source>
</evidence>
<evidence type="ECO:0000313" key="3">
    <source>
        <dbReference type="RefSeq" id="XP_035582951.1"/>
    </source>
</evidence>
<keyword evidence="1 3" id="KW-0812">Transmembrane</keyword>
<dbReference type="PANTHER" id="PTHR37997">
    <property type="entry name" value="TRANSMEMBRANE PROTEIN C1ORF162"/>
    <property type="match status" value="1"/>
</dbReference>
<dbReference type="Proteomes" id="UP000515165">
    <property type="component" value="Chromosome 4"/>
</dbReference>